<proteinExistence type="predicted"/>
<feature type="coiled-coil region" evidence="1">
    <location>
        <begin position="1"/>
        <end position="28"/>
    </location>
</feature>
<keyword evidence="1" id="KW-0175">Coiled coil</keyword>
<evidence type="ECO:0008006" key="3">
    <source>
        <dbReference type="Google" id="ProtNLM"/>
    </source>
</evidence>
<organism evidence="2">
    <name type="scientific">Candidatus Methanophagaceae archaeon ANME-1 ERB6</name>
    <dbReference type="NCBI Taxonomy" id="2759912"/>
    <lineage>
        <taxon>Archaea</taxon>
        <taxon>Methanobacteriati</taxon>
        <taxon>Methanobacteriota</taxon>
        <taxon>Stenosarchaea group</taxon>
        <taxon>Methanomicrobia</taxon>
        <taxon>Candidatus Methanophagales</taxon>
        <taxon>Candidatus Methanophagaceae</taxon>
    </lineage>
</organism>
<dbReference type="AlphaFoldDB" id="A0A7G9YZK0"/>
<protein>
    <recommendedName>
        <fullName evidence="3">HEPN domain-containing protein</fullName>
    </recommendedName>
</protein>
<reference evidence="2" key="1">
    <citation type="submission" date="2020-06" db="EMBL/GenBank/DDBJ databases">
        <title>Unique genomic features of the anaerobic methanotrophic archaea.</title>
        <authorList>
            <person name="Chadwick G.L."/>
            <person name="Skennerton C.T."/>
            <person name="Laso-Perez R."/>
            <person name="Leu A.O."/>
            <person name="Speth D.R."/>
            <person name="Yu H."/>
            <person name="Morgan-Lang C."/>
            <person name="Hatzenpichler R."/>
            <person name="Goudeau D."/>
            <person name="Malmstrom R."/>
            <person name="Brazelton W.J."/>
            <person name="Woyke T."/>
            <person name="Hallam S.J."/>
            <person name="Tyson G.W."/>
            <person name="Wegener G."/>
            <person name="Boetius A."/>
            <person name="Orphan V."/>
        </authorList>
    </citation>
    <scope>NUCLEOTIDE SEQUENCE</scope>
</reference>
<name>A0A7G9YZK0_9EURY</name>
<sequence>MSEEQLHLEDAKKLYRKAVEEFEIAREKNDRIFLCDACAKGWLSAIEATYALLLKKGVKDGELLKADWGRRYMVHRYAEKELELYYFSLRDNLHIECYYERSLDFDEVQIRLDDLKYYIEKIEELEEVRR</sequence>
<dbReference type="Gene3D" id="1.20.120.330">
    <property type="entry name" value="Nucleotidyltransferases domain 2"/>
    <property type="match status" value="1"/>
</dbReference>
<evidence type="ECO:0000313" key="2">
    <source>
        <dbReference type="EMBL" id="QNO53434.1"/>
    </source>
</evidence>
<gene>
    <name evidence="2" type="ORF">HCHKDHBN_00004</name>
</gene>
<accession>A0A7G9YZK0</accession>
<dbReference type="EMBL" id="MT631542">
    <property type="protein sequence ID" value="QNO53434.1"/>
    <property type="molecule type" value="Genomic_DNA"/>
</dbReference>
<evidence type="ECO:0000256" key="1">
    <source>
        <dbReference type="SAM" id="Coils"/>
    </source>
</evidence>